<sequence length="231" mass="25221">MSDPLRIALVGASGLVGRAIIGLSVGREDFRLTGLARREMPLPQGARMEVFVAEPARWGEVFEATRPTALICALGTTWRKAGEDEAAFRAVDRDLVLETARAAKAHGVERMVAISSAGASLAARTFYLRVKGEMERDLAKIGFKRLDVLRPGLLRGVRGGERRPAERIGIAVSPVTDLLLHGSWRRYRSIPARTVAEAALSLAMRRAGGRFHHDNDGIRRAARELPQPVEA</sequence>
<dbReference type="RefSeq" id="WP_338445306.1">
    <property type="nucleotide sequence ID" value="NZ_CP144918.1"/>
</dbReference>
<proteinExistence type="predicted"/>
<dbReference type="SUPFAM" id="SSF51735">
    <property type="entry name" value="NAD(P)-binding Rossmann-fold domains"/>
    <property type="match status" value="1"/>
</dbReference>
<accession>A0ABZ2D237</accession>
<name>A0ABZ2D237_9SPHN</name>
<gene>
    <name evidence="2" type="ORF">V5F89_08920</name>
</gene>
<dbReference type="InterPro" id="IPR036291">
    <property type="entry name" value="NAD(P)-bd_dom_sf"/>
</dbReference>
<evidence type="ECO:0000313" key="2">
    <source>
        <dbReference type="EMBL" id="WWA46407.1"/>
    </source>
</evidence>
<dbReference type="InterPro" id="IPR016040">
    <property type="entry name" value="NAD(P)-bd_dom"/>
</dbReference>
<dbReference type="Proteomes" id="UP001335183">
    <property type="component" value="Chromosome"/>
</dbReference>
<dbReference type="Gene3D" id="3.40.50.720">
    <property type="entry name" value="NAD(P)-binding Rossmann-like Domain"/>
    <property type="match status" value="1"/>
</dbReference>
<evidence type="ECO:0000313" key="3">
    <source>
        <dbReference type="Proteomes" id="UP001335183"/>
    </source>
</evidence>
<dbReference type="EMBL" id="CP144918">
    <property type="protein sequence ID" value="WWA46407.1"/>
    <property type="molecule type" value="Genomic_DNA"/>
</dbReference>
<evidence type="ECO:0000259" key="1">
    <source>
        <dbReference type="Pfam" id="PF13460"/>
    </source>
</evidence>
<organism evidence="2 3">
    <name type="scientific">Pelagerythrobacter marensis</name>
    <dbReference type="NCBI Taxonomy" id="543877"/>
    <lineage>
        <taxon>Bacteria</taxon>
        <taxon>Pseudomonadati</taxon>
        <taxon>Pseudomonadota</taxon>
        <taxon>Alphaproteobacteria</taxon>
        <taxon>Sphingomonadales</taxon>
        <taxon>Erythrobacteraceae</taxon>
        <taxon>Pelagerythrobacter</taxon>
    </lineage>
</organism>
<dbReference type="PANTHER" id="PTHR14097:SF7">
    <property type="entry name" value="OXIDOREDUCTASE HTATIP2"/>
    <property type="match status" value="1"/>
</dbReference>
<dbReference type="PANTHER" id="PTHR14097">
    <property type="entry name" value="OXIDOREDUCTASE HTATIP2"/>
    <property type="match status" value="1"/>
</dbReference>
<dbReference type="Pfam" id="PF13460">
    <property type="entry name" value="NAD_binding_10"/>
    <property type="match status" value="1"/>
</dbReference>
<reference evidence="2 3" key="1">
    <citation type="submission" date="2024-02" db="EMBL/GenBank/DDBJ databases">
        <title>The whole genome sequence of five bacterial samples isolated from Abu Dhabi Sabkha-shore region.</title>
        <authorList>
            <person name="Sudalaimuthuasari N."/>
            <person name="Sarfraz B."/>
            <person name="Tuyisabe J.D."/>
            <person name="Mugisha Ntwali L.D.M."/>
            <person name="Ali A.I.A.A."/>
            <person name="Almansoori S.Z.A."/>
            <person name="Alajami H.S.A."/>
            <person name="Almeqbaali A.A.S."/>
            <person name="Kundu B."/>
            <person name="Saeed E.E."/>
            <person name="Sukumarinath V."/>
            <person name="Mishra A.K."/>
            <person name="Hazzouri K.M."/>
            <person name="Almaskari R."/>
            <person name="Sharma A.K."/>
            <person name="Amiri K.M.A."/>
        </authorList>
    </citation>
    <scope>NUCLEOTIDE SEQUENCE [LARGE SCALE GENOMIC DNA]</scope>
    <source>
        <strain evidence="3">kcgeb_sd</strain>
    </source>
</reference>
<keyword evidence="3" id="KW-1185">Reference proteome</keyword>
<feature type="domain" description="NAD(P)-binding" evidence="1">
    <location>
        <begin position="11"/>
        <end position="138"/>
    </location>
</feature>
<protein>
    <submittedName>
        <fullName evidence="2">NAD(P)H-binding protein</fullName>
    </submittedName>
</protein>